<evidence type="ECO:0000313" key="6">
    <source>
        <dbReference type="Proteomes" id="UP001211907"/>
    </source>
</evidence>
<feature type="region of interest" description="Disordered" evidence="3">
    <location>
        <begin position="26"/>
        <end position="59"/>
    </location>
</feature>
<proteinExistence type="predicted"/>
<keyword evidence="2" id="KW-0539">Nucleus</keyword>
<gene>
    <name evidence="5" type="ORF">HK100_009163</name>
</gene>
<dbReference type="PANTHER" id="PTHR40621:SF6">
    <property type="entry name" value="AP-1-LIKE TRANSCRIPTION FACTOR YAP1-RELATED"/>
    <property type="match status" value="1"/>
</dbReference>
<feature type="domain" description="BZIP" evidence="4">
    <location>
        <begin position="40"/>
        <end position="74"/>
    </location>
</feature>
<dbReference type="AlphaFoldDB" id="A0AAD5XB69"/>
<accession>A0AAD5XB69</accession>
<dbReference type="InterPro" id="IPR050936">
    <property type="entry name" value="AP-1-like"/>
</dbReference>
<comment type="caution">
    <text evidence="5">The sequence shown here is derived from an EMBL/GenBank/DDBJ whole genome shotgun (WGS) entry which is preliminary data.</text>
</comment>
<feature type="compositionally biased region" description="Basic and acidic residues" evidence="3">
    <location>
        <begin position="26"/>
        <end position="51"/>
    </location>
</feature>
<reference evidence="5" key="1">
    <citation type="submission" date="2020-05" db="EMBL/GenBank/DDBJ databases">
        <title>Phylogenomic resolution of chytrid fungi.</title>
        <authorList>
            <person name="Stajich J.E."/>
            <person name="Amses K."/>
            <person name="Simmons R."/>
            <person name="Seto K."/>
            <person name="Myers J."/>
            <person name="Bonds A."/>
            <person name="Quandt C.A."/>
            <person name="Barry K."/>
            <person name="Liu P."/>
            <person name="Grigoriev I."/>
            <person name="Longcore J.E."/>
            <person name="James T.Y."/>
        </authorList>
    </citation>
    <scope>NUCLEOTIDE SEQUENCE</scope>
    <source>
        <strain evidence="5">JEL0513</strain>
    </source>
</reference>
<dbReference type="GO" id="GO:0001228">
    <property type="term" value="F:DNA-binding transcription activator activity, RNA polymerase II-specific"/>
    <property type="evidence" value="ECO:0007669"/>
    <property type="project" value="TreeGrafter"/>
</dbReference>
<evidence type="ECO:0000256" key="1">
    <source>
        <dbReference type="ARBA" id="ARBA00004123"/>
    </source>
</evidence>
<comment type="subcellular location">
    <subcellularLocation>
        <location evidence="1">Nucleus</location>
    </subcellularLocation>
</comment>
<dbReference type="PANTHER" id="PTHR40621">
    <property type="entry name" value="TRANSCRIPTION FACTOR KAPC-RELATED"/>
    <property type="match status" value="1"/>
</dbReference>
<dbReference type="InterPro" id="IPR004827">
    <property type="entry name" value="bZIP"/>
</dbReference>
<dbReference type="SUPFAM" id="SSF57959">
    <property type="entry name" value="Leucine zipper domain"/>
    <property type="match status" value="1"/>
</dbReference>
<dbReference type="GO" id="GO:0090575">
    <property type="term" value="C:RNA polymerase II transcription regulator complex"/>
    <property type="evidence" value="ECO:0007669"/>
    <property type="project" value="TreeGrafter"/>
</dbReference>
<dbReference type="CDD" id="cd14688">
    <property type="entry name" value="bZIP_YAP"/>
    <property type="match status" value="1"/>
</dbReference>
<dbReference type="Proteomes" id="UP001211907">
    <property type="component" value="Unassembled WGS sequence"/>
</dbReference>
<name>A0AAD5XB69_9FUNG</name>
<sequence length="394" mass="44770">MEDSVMIQQAVDSGFSAQSLVRLNAEPKKRGHQSCEDTSDKRRSQIREAQRSFRKRQQEYTADLERKVAELTAQVGGNSAHQLYSNRETPAQITKDCCTCYLTNIDLASKNSELTHEVTALNDEVRQLKERLGRFLVPNEPNISQSVVDSPSQCDSTVVSPHLENKQQTANLTMEKQSAVNRISDLINSDDVTSSAELYGYLNLTSFHAELKAIEALKDCNAVDSIILVISVTRLKHHLMDLCSLNERTLVVNVFESNKGSGNFNNHWRHWYQSAATGFEFENNIPDIDSPYLSDDLRALVDVTRDFRDVCAEIPSLLDSLHLVRVLCVMQSVKKNFLIIFSDYYYYFCHKMRYICVDKKESEELFSTSLVMQGLLQVLCETNLDRTKVSDSVL</sequence>
<organism evidence="5 6">
    <name type="scientific">Physocladia obscura</name>
    <dbReference type="NCBI Taxonomy" id="109957"/>
    <lineage>
        <taxon>Eukaryota</taxon>
        <taxon>Fungi</taxon>
        <taxon>Fungi incertae sedis</taxon>
        <taxon>Chytridiomycota</taxon>
        <taxon>Chytridiomycota incertae sedis</taxon>
        <taxon>Chytridiomycetes</taxon>
        <taxon>Chytridiales</taxon>
        <taxon>Chytriomycetaceae</taxon>
        <taxon>Physocladia</taxon>
    </lineage>
</organism>
<dbReference type="GO" id="GO:0000976">
    <property type="term" value="F:transcription cis-regulatory region binding"/>
    <property type="evidence" value="ECO:0007669"/>
    <property type="project" value="InterPro"/>
</dbReference>
<dbReference type="Gene3D" id="1.20.5.170">
    <property type="match status" value="1"/>
</dbReference>
<evidence type="ECO:0000256" key="2">
    <source>
        <dbReference type="ARBA" id="ARBA00023242"/>
    </source>
</evidence>
<dbReference type="InterPro" id="IPR046347">
    <property type="entry name" value="bZIP_sf"/>
</dbReference>
<evidence type="ECO:0000259" key="4">
    <source>
        <dbReference type="Pfam" id="PF00170"/>
    </source>
</evidence>
<dbReference type="Pfam" id="PF00170">
    <property type="entry name" value="bZIP_1"/>
    <property type="match status" value="1"/>
</dbReference>
<evidence type="ECO:0000313" key="5">
    <source>
        <dbReference type="EMBL" id="KAJ3085101.1"/>
    </source>
</evidence>
<keyword evidence="6" id="KW-1185">Reference proteome</keyword>
<dbReference type="EMBL" id="JADGJH010004636">
    <property type="protein sequence ID" value="KAJ3085101.1"/>
    <property type="molecule type" value="Genomic_DNA"/>
</dbReference>
<protein>
    <recommendedName>
        <fullName evidence="4">BZIP domain-containing protein</fullName>
    </recommendedName>
</protein>
<evidence type="ECO:0000256" key="3">
    <source>
        <dbReference type="SAM" id="MobiDB-lite"/>
    </source>
</evidence>